<organism evidence="6">
    <name type="scientific">Fervidicoccus fontis</name>
    <dbReference type="NCBI Taxonomy" id="683846"/>
    <lineage>
        <taxon>Archaea</taxon>
        <taxon>Thermoproteota</taxon>
        <taxon>Thermoprotei</taxon>
        <taxon>Fervidicoccales</taxon>
        <taxon>Fervidicoccaceae</taxon>
        <taxon>Fervidicoccus</taxon>
    </lineage>
</organism>
<evidence type="ECO:0000256" key="1">
    <source>
        <dbReference type="ARBA" id="ARBA00022598"/>
    </source>
</evidence>
<dbReference type="InterPro" id="IPR002855">
    <property type="entry name" value="PPS/PS"/>
</dbReference>
<protein>
    <recommendedName>
        <fullName evidence="5">4-phosphopantoate--beta-alanine ligase</fullName>
        <ecNumber evidence="5">6.3.2.36</ecNumber>
    </recommendedName>
    <alternativeName>
        <fullName evidence="5">Phosphopantothenate synthetase</fullName>
        <shortName evidence="5">PPS</shortName>
    </alternativeName>
</protein>
<dbReference type="InterPro" id="IPR038138">
    <property type="entry name" value="PPS/PS_sf"/>
</dbReference>
<comment type="similarity">
    <text evidence="5">Belongs to the archaeal phosphopantothenate synthetase family.</text>
</comment>
<dbReference type="PIRSF" id="PIRSF004853">
    <property type="entry name" value="UCP004853"/>
    <property type="match status" value="1"/>
</dbReference>
<evidence type="ECO:0000256" key="2">
    <source>
        <dbReference type="ARBA" id="ARBA00022741"/>
    </source>
</evidence>
<feature type="binding site" evidence="5">
    <location>
        <begin position="178"/>
        <end position="180"/>
    </location>
    <ligand>
        <name>ATP</name>
        <dbReference type="ChEBI" id="CHEBI:30616"/>
    </ligand>
</feature>
<dbReference type="Gene3D" id="3.40.50.12640">
    <property type="entry name" value="Phosphopantoate/pantothenate synthetase"/>
    <property type="match status" value="1"/>
</dbReference>
<dbReference type="GO" id="GO:0005524">
    <property type="term" value="F:ATP binding"/>
    <property type="evidence" value="ECO:0007669"/>
    <property type="project" value="UniProtKB-KW"/>
</dbReference>
<feature type="binding site" evidence="5">
    <location>
        <position position="38"/>
    </location>
    <ligand>
        <name>ATP</name>
        <dbReference type="ChEBI" id="CHEBI:30616"/>
    </ligand>
</feature>
<dbReference type="EC" id="6.3.2.36" evidence="5"/>
<gene>
    <name evidence="6" type="ORF">ENO04_00345</name>
</gene>
<comment type="pathway">
    <text evidence="5">Cofactor biosynthesis; coenzyme A biosynthesis.</text>
</comment>
<keyword evidence="1 5" id="KW-0436">Ligase</keyword>
<proteinExistence type="inferred from homology"/>
<keyword evidence="2 5" id="KW-0547">Nucleotide-binding</keyword>
<dbReference type="AlphaFoldDB" id="A0A7C1I376"/>
<name>A0A7C1I376_9CREN</name>
<comment type="subunit">
    <text evidence="5">Homodimer.</text>
</comment>
<dbReference type="UniPathway" id="UPA00241"/>
<sequence length="255" mass="28538">MEIPPSHPRYKSLLIREKLVEGFEKGLVVPQGLIAQGRGEAFDYLIGEKTESFAVKAIEAAAALLLLSEKPVISVNGNAAALVGEELVDFSNASRIPLEINLFYRTEERVNKIRDYLLELGAKYLYWQADGVLPGLESNRRLVATRGILSADTVLVMLEDGDRTEALRRLGKNVIAVDLNPLSRTSLAANITIVDNVVRAVPLLKQKYFELSERPREVSKQILTEYDNRRIISESLDYMSKRLRELAGNLLTQNT</sequence>
<dbReference type="NCBIfam" id="NF010324">
    <property type="entry name" value="PRK13761.1"/>
    <property type="match status" value="1"/>
</dbReference>
<evidence type="ECO:0000256" key="5">
    <source>
        <dbReference type="HAMAP-Rule" id="MF_02224"/>
    </source>
</evidence>
<dbReference type="PANTHER" id="PTHR40695">
    <property type="entry name" value="4-PHOSPHOPANTOATE--BETA-ALANINE LIGASE"/>
    <property type="match status" value="1"/>
</dbReference>
<feature type="binding site" evidence="5">
    <location>
        <begin position="184"/>
        <end position="185"/>
    </location>
    <ligand>
        <name>ATP</name>
        <dbReference type="ChEBI" id="CHEBI:30616"/>
    </ligand>
</feature>
<comment type="catalytic activity">
    <reaction evidence="5">
        <text>(R)-4-phosphopantoate + beta-alanine + ATP = (R)-4'-phosphopantothenate + AMP + diphosphate + H(+)</text>
        <dbReference type="Rhea" id="RHEA:27930"/>
        <dbReference type="ChEBI" id="CHEBI:10986"/>
        <dbReference type="ChEBI" id="CHEBI:15378"/>
        <dbReference type="ChEBI" id="CHEBI:30616"/>
        <dbReference type="ChEBI" id="CHEBI:33019"/>
        <dbReference type="ChEBI" id="CHEBI:57966"/>
        <dbReference type="ChEBI" id="CHEBI:61294"/>
        <dbReference type="ChEBI" id="CHEBI:456215"/>
        <dbReference type="EC" id="6.3.2.36"/>
    </reaction>
</comment>
<evidence type="ECO:0000313" key="6">
    <source>
        <dbReference type="EMBL" id="HDS10065.1"/>
    </source>
</evidence>
<dbReference type="GO" id="GO:0015937">
    <property type="term" value="P:coenzyme A biosynthetic process"/>
    <property type="evidence" value="ECO:0007669"/>
    <property type="project" value="UniProtKB-UniRule"/>
</dbReference>
<dbReference type="EMBL" id="DSDY01000013">
    <property type="protein sequence ID" value="HDS10065.1"/>
    <property type="molecule type" value="Genomic_DNA"/>
</dbReference>
<keyword evidence="4 5" id="KW-0173">Coenzyme A biosynthesis</keyword>
<evidence type="ECO:0000256" key="3">
    <source>
        <dbReference type="ARBA" id="ARBA00022840"/>
    </source>
</evidence>
<feature type="binding site" evidence="5">
    <location>
        <begin position="196"/>
        <end position="197"/>
    </location>
    <ligand>
        <name>ATP</name>
        <dbReference type="ChEBI" id="CHEBI:30616"/>
    </ligand>
</feature>
<comment type="caution">
    <text evidence="6">The sequence shown here is derived from an EMBL/GenBank/DDBJ whole genome shotgun (WGS) entry which is preliminary data.</text>
</comment>
<dbReference type="Pfam" id="PF02006">
    <property type="entry name" value="PPS_PS"/>
    <property type="match status" value="1"/>
</dbReference>
<keyword evidence="3 5" id="KW-0067">ATP-binding</keyword>
<dbReference type="PANTHER" id="PTHR40695:SF1">
    <property type="entry name" value="4-PHOSPHOPANTOATE--BETA-ALANINE LIGASE"/>
    <property type="match status" value="1"/>
</dbReference>
<comment type="function">
    <text evidence="5">Catalyzes the condensation of (R)-4-phosphopantoate and beta-alanine to 4'-phosphopantothenate in the CoA biosynthesis pathway.</text>
</comment>
<evidence type="ECO:0000256" key="4">
    <source>
        <dbReference type="ARBA" id="ARBA00022993"/>
    </source>
</evidence>
<accession>A0A7C1I376</accession>
<dbReference type="HAMAP" id="MF_02224">
    <property type="entry name" value="PPS"/>
    <property type="match status" value="1"/>
</dbReference>
<reference evidence="6" key="1">
    <citation type="journal article" date="2020" name="mSystems">
        <title>Genome- and Community-Level Interaction Insights into Carbon Utilization and Element Cycling Functions of Hydrothermarchaeota in Hydrothermal Sediment.</title>
        <authorList>
            <person name="Zhou Z."/>
            <person name="Liu Y."/>
            <person name="Xu W."/>
            <person name="Pan J."/>
            <person name="Luo Z.H."/>
            <person name="Li M."/>
        </authorList>
    </citation>
    <scope>NUCLEOTIDE SEQUENCE [LARGE SCALE GENOMIC DNA]</scope>
    <source>
        <strain evidence="6">SpSt-123</strain>
    </source>
</reference>
<feature type="binding site" evidence="5">
    <location>
        <position position="16"/>
    </location>
    <ligand>
        <name>ATP</name>
        <dbReference type="ChEBI" id="CHEBI:30616"/>
    </ligand>
</feature>
<dbReference type="GO" id="GO:0016881">
    <property type="term" value="F:acid-amino acid ligase activity"/>
    <property type="evidence" value="ECO:0007669"/>
    <property type="project" value="UniProtKB-UniRule"/>
</dbReference>